<organism evidence="2 3">
    <name type="scientific">Jimgerdemannia flammicorona</name>
    <dbReference type="NCBI Taxonomy" id="994334"/>
    <lineage>
        <taxon>Eukaryota</taxon>
        <taxon>Fungi</taxon>
        <taxon>Fungi incertae sedis</taxon>
        <taxon>Mucoromycota</taxon>
        <taxon>Mucoromycotina</taxon>
        <taxon>Endogonomycetes</taxon>
        <taxon>Endogonales</taxon>
        <taxon>Endogonaceae</taxon>
        <taxon>Jimgerdemannia</taxon>
    </lineage>
</organism>
<dbReference type="AlphaFoldDB" id="A0A433QX69"/>
<reference evidence="2 3" key="1">
    <citation type="journal article" date="2018" name="New Phytol.">
        <title>Phylogenomics of Endogonaceae and evolution of mycorrhizas within Mucoromycota.</title>
        <authorList>
            <person name="Chang Y."/>
            <person name="Desiro A."/>
            <person name="Na H."/>
            <person name="Sandor L."/>
            <person name="Lipzen A."/>
            <person name="Clum A."/>
            <person name="Barry K."/>
            <person name="Grigoriev I.V."/>
            <person name="Martin F.M."/>
            <person name="Stajich J.E."/>
            <person name="Smith M.E."/>
            <person name="Bonito G."/>
            <person name="Spatafora J.W."/>
        </authorList>
    </citation>
    <scope>NUCLEOTIDE SEQUENCE [LARGE SCALE GENOMIC DNA]</scope>
    <source>
        <strain evidence="2 3">AD002</strain>
    </source>
</reference>
<sequence length="274" mass="31211">MGSDFQWPESMPDFYRTYCVTTIGEDYSDVPEQAQVRNMLFFYNQLDAGAFDDHQDKWILIDKETVIKITDEEDKDFCGNLDDETSAPISLPVDRNYSFEVRAAHSSRQGAGPSKQREVKSADTSGDPKPGRKIDAKKGPNDDEFLLKIKVRKAGGRKEFELPFEFIDPPTRKKYTTVMDTGAPNTRLAFDVIRQFGGVKSREFGNLYVASGYGNPNLVGDESGYLDKWVRVENLHFWETAPDKKVNSLLIGNDVLQRVLEPIIFSVLRKFSWK</sequence>
<evidence type="ECO:0000256" key="1">
    <source>
        <dbReference type="SAM" id="MobiDB-lite"/>
    </source>
</evidence>
<evidence type="ECO:0008006" key="4">
    <source>
        <dbReference type="Google" id="ProtNLM"/>
    </source>
</evidence>
<feature type="compositionally biased region" description="Basic and acidic residues" evidence="1">
    <location>
        <begin position="129"/>
        <end position="140"/>
    </location>
</feature>
<keyword evidence="3" id="KW-1185">Reference proteome</keyword>
<evidence type="ECO:0000313" key="2">
    <source>
        <dbReference type="EMBL" id="RUS34403.1"/>
    </source>
</evidence>
<proteinExistence type="predicted"/>
<protein>
    <recommendedName>
        <fullName evidence="4">Peptidase A2 domain-containing protein</fullName>
    </recommendedName>
</protein>
<gene>
    <name evidence="2" type="ORF">BC938DRAFT_480636</name>
</gene>
<feature type="region of interest" description="Disordered" evidence="1">
    <location>
        <begin position="103"/>
        <end position="140"/>
    </location>
</feature>
<name>A0A433QX69_9FUNG</name>
<dbReference type="Proteomes" id="UP000274822">
    <property type="component" value="Unassembled WGS sequence"/>
</dbReference>
<comment type="caution">
    <text evidence="2">The sequence shown here is derived from an EMBL/GenBank/DDBJ whole genome shotgun (WGS) entry which is preliminary data.</text>
</comment>
<evidence type="ECO:0000313" key="3">
    <source>
        <dbReference type="Proteomes" id="UP000274822"/>
    </source>
</evidence>
<accession>A0A433QX69</accession>
<dbReference type="EMBL" id="RBNJ01000514">
    <property type="protein sequence ID" value="RUS34403.1"/>
    <property type="molecule type" value="Genomic_DNA"/>
</dbReference>